<comment type="caution">
    <text evidence="2">The sequence shown here is derived from an EMBL/GenBank/DDBJ whole genome shotgun (WGS) entry which is preliminary data.</text>
</comment>
<dbReference type="InterPro" id="IPR008906">
    <property type="entry name" value="HATC_C_dom"/>
</dbReference>
<dbReference type="EMBL" id="JAVRJZ010000013">
    <property type="protein sequence ID" value="KAK2714166.1"/>
    <property type="molecule type" value="Genomic_DNA"/>
</dbReference>
<evidence type="ECO:0000313" key="3">
    <source>
        <dbReference type="Proteomes" id="UP001187531"/>
    </source>
</evidence>
<proteinExistence type="predicted"/>
<protein>
    <recommendedName>
        <fullName evidence="1">HAT C-terminal dimerisation domain-containing protein</fullName>
    </recommendedName>
</protein>
<dbReference type="Proteomes" id="UP001187531">
    <property type="component" value="Unassembled WGS sequence"/>
</dbReference>
<feature type="domain" description="HAT C-terminal dimerisation" evidence="1">
    <location>
        <begin position="44"/>
        <end position="109"/>
    </location>
</feature>
<dbReference type="GO" id="GO:0046983">
    <property type="term" value="F:protein dimerization activity"/>
    <property type="evidence" value="ECO:0007669"/>
    <property type="project" value="InterPro"/>
</dbReference>
<gene>
    <name evidence="2" type="ORF">QYM36_008663</name>
</gene>
<accession>A0AA88HXS2</accession>
<dbReference type="InterPro" id="IPR012337">
    <property type="entry name" value="RNaseH-like_sf"/>
</dbReference>
<dbReference type="SUPFAM" id="SSF53098">
    <property type="entry name" value="Ribonuclease H-like"/>
    <property type="match status" value="1"/>
</dbReference>
<dbReference type="Pfam" id="PF05699">
    <property type="entry name" value="Dimer_Tnp_hAT"/>
    <property type="match status" value="1"/>
</dbReference>
<sequence>MIRFPNLLGDREGESDTLRDKLEVLWTKLADSKEDLPKFEPSDDPGIFWKQLSDVKDRISRPVYLEISKVMLTLCALPHSSASAERQFSIMNNLKTKIRNRLQTETVSSVSSNSWKIDVSLRLSFQKWKGASRSTKVNLICSNATGVDQNEEEEIDFCD</sequence>
<evidence type="ECO:0000313" key="2">
    <source>
        <dbReference type="EMBL" id="KAK2714166.1"/>
    </source>
</evidence>
<reference evidence="2" key="1">
    <citation type="submission" date="2023-07" db="EMBL/GenBank/DDBJ databases">
        <title>Chromosome-level genome assembly of Artemia franciscana.</title>
        <authorList>
            <person name="Jo E."/>
        </authorList>
    </citation>
    <scope>NUCLEOTIDE SEQUENCE</scope>
    <source>
        <tissue evidence="2">Whole body</tissue>
    </source>
</reference>
<evidence type="ECO:0000259" key="1">
    <source>
        <dbReference type="Pfam" id="PF05699"/>
    </source>
</evidence>
<keyword evidence="3" id="KW-1185">Reference proteome</keyword>
<organism evidence="2 3">
    <name type="scientific">Artemia franciscana</name>
    <name type="common">Brine shrimp</name>
    <name type="synonym">Artemia sanfranciscana</name>
    <dbReference type="NCBI Taxonomy" id="6661"/>
    <lineage>
        <taxon>Eukaryota</taxon>
        <taxon>Metazoa</taxon>
        <taxon>Ecdysozoa</taxon>
        <taxon>Arthropoda</taxon>
        <taxon>Crustacea</taxon>
        <taxon>Branchiopoda</taxon>
        <taxon>Anostraca</taxon>
        <taxon>Artemiidae</taxon>
        <taxon>Artemia</taxon>
    </lineage>
</organism>
<name>A0AA88HXS2_ARTSF</name>
<dbReference type="AlphaFoldDB" id="A0AA88HXS2"/>